<dbReference type="OrthoDB" id="9814012at2"/>
<dbReference type="Proteomes" id="UP000291189">
    <property type="component" value="Unassembled WGS sequence"/>
</dbReference>
<dbReference type="Gene3D" id="1.20.1280.290">
    <property type="match status" value="2"/>
</dbReference>
<dbReference type="AlphaFoldDB" id="A0A4Q5J5R6"/>
<feature type="transmembrane region" description="Helical" evidence="5">
    <location>
        <begin position="35"/>
        <end position="54"/>
    </location>
</feature>
<dbReference type="InterPro" id="IPR006603">
    <property type="entry name" value="PQ-loop_rpt"/>
</dbReference>
<evidence type="ECO:0000256" key="3">
    <source>
        <dbReference type="ARBA" id="ARBA00022989"/>
    </source>
</evidence>
<evidence type="ECO:0000313" key="7">
    <source>
        <dbReference type="Proteomes" id="UP000291189"/>
    </source>
</evidence>
<name>A0A4Q5J5R6_9ACTN</name>
<keyword evidence="4 5" id="KW-0472">Membrane</keyword>
<feature type="transmembrane region" description="Helical" evidence="5">
    <location>
        <begin position="94"/>
        <end position="120"/>
    </location>
</feature>
<accession>A0A4Q5J5R6</accession>
<dbReference type="GO" id="GO:0016020">
    <property type="term" value="C:membrane"/>
    <property type="evidence" value="ECO:0007669"/>
    <property type="project" value="UniProtKB-SubCell"/>
</dbReference>
<reference evidence="6 7" key="1">
    <citation type="submission" date="2019-01" db="EMBL/GenBank/DDBJ databases">
        <title>Nocardioides guangzhouensis sp. nov., an actinobacterium isolated from soil.</title>
        <authorList>
            <person name="Fu Y."/>
            <person name="Cai Y."/>
            <person name="Lin Z."/>
            <person name="Chen P."/>
        </authorList>
    </citation>
    <scope>NUCLEOTIDE SEQUENCE [LARGE SCALE GENOMIC DNA]</scope>
    <source>
        <strain evidence="6 7">NBRC 105384</strain>
    </source>
</reference>
<feature type="transmembrane region" description="Helical" evidence="5">
    <location>
        <begin position="157"/>
        <end position="179"/>
    </location>
</feature>
<evidence type="ECO:0000313" key="6">
    <source>
        <dbReference type="EMBL" id="RYU12941.1"/>
    </source>
</evidence>
<feature type="transmembrane region" description="Helical" evidence="5">
    <location>
        <begin position="61"/>
        <end position="82"/>
    </location>
</feature>
<organism evidence="6 7">
    <name type="scientific">Nocardioides iriomotensis</name>
    <dbReference type="NCBI Taxonomy" id="715784"/>
    <lineage>
        <taxon>Bacteria</taxon>
        <taxon>Bacillati</taxon>
        <taxon>Actinomycetota</taxon>
        <taxon>Actinomycetes</taxon>
        <taxon>Propionibacteriales</taxon>
        <taxon>Nocardioidaceae</taxon>
        <taxon>Nocardioides</taxon>
    </lineage>
</organism>
<keyword evidence="3 5" id="KW-1133">Transmembrane helix</keyword>
<proteinExistence type="predicted"/>
<dbReference type="EMBL" id="SDPU01000020">
    <property type="protein sequence ID" value="RYU12941.1"/>
    <property type="molecule type" value="Genomic_DNA"/>
</dbReference>
<keyword evidence="7" id="KW-1185">Reference proteome</keyword>
<evidence type="ECO:0000256" key="2">
    <source>
        <dbReference type="ARBA" id="ARBA00022692"/>
    </source>
</evidence>
<sequence length="203" mass="20609">MLVMLGAVASFFSLSSVVPQVLRALRTRDVAGVSWATAVMSLATYSLWVVYAFAVADGVQVVNNVLSFALLGALALAVLRAGGAGGAGWAAPRAVLYSAAVALVVVDMLGAFALAMTATAISSVRMVPQARLALSGTSLSGLDPLALALGWTGMVLWSVYGALAGDVGVLLCSGIALVMQTVILRARVRPAALLVAGDYELAA</sequence>
<evidence type="ECO:0000256" key="4">
    <source>
        <dbReference type="ARBA" id="ARBA00023136"/>
    </source>
</evidence>
<dbReference type="Pfam" id="PF04193">
    <property type="entry name" value="PQ-loop"/>
    <property type="match status" value="1"/>
</dbReference>
<keyword evidence="2 5" id="KW-0812">Transmembrane</keyword>
<gene>
    <name evidence="6" type="ORF">ETU37_08295</name>
</gene>
<evidence type="ECO:0000256" key="5">
    <source>
        <dbReference type="SAM" id="Phobius"/>
    </source>
</evidence>
<comment type="caution">
    <text evidence="6">The sequence shown here is derived from an EMBL/GenBank/DDBJ whole genome shotgun (WGS) entry which is preliminary data.</text>
</comment>
<evidence type="ECO:0008006" key="8">
    <source>
        <dbReference type="Google" id="ProtNLM"/>
    </source>
</evidence>
<evidence type="ECO:0000256" key="1">
    <source>
        <dbReference type="ARBA" id="ARBA00004141"/>
    </source>
</evidence>
<comment type="subcellular location">
    <subcellularLocation>
        <location evidence="1">Membrane</location>
        <topology evidence="1">Multi-pass membrane protein</topology>
    </subcellularLocation>
</comment>
<protein>
    <recommendedName>
        <fullName evidence="8">PQ-loop repeat-containing protein</fullName>
    </recommendedName>
</protein>